<dbReference type="EMBL" id="WNYA01006365">
    <property type="protein sequence ID" value="KAG8541887.1"/>
    <property type="molecule type" value="Genomic_DNA"/>
</dbReference>
<keyword evidence="3" id="KW-1185">Reference proteome</keyword>
<reference evidence="2" key="1">
    <citation type="thesis" date="2020" institute="ProQuest LLC" country="789 East Eisenhower Parkway, Ann Arbor, MI, USA">
        <title>Comparative Genomics and Chromosome Evolution.</title>
        <authorList>
            <person name="Mudd A.B."/>
        </authorList>
    </citation>
    <scope>NUCLEOTIDE SEQUENCE</scope>
    <source>
        <strain evidence="2">237g6f4</strain>
        <tissue evidence="2">Blood</tissue>
    </source>
</reference>
<feature type="region of interest" description="Disordered" evidence="1">
    <location>
        <begin position="1"/>
        <end position="182"/>
    </location>
</feature>
<feature type="compositionally biased region" description="Basic and acidic residues" evidence="1">
    <location>
        <begin position="31"/>
        <end position="52"/>
    </location>
</feature>
<organism evidence="2 3">
    <name type="scientific">Engystomops pustulosus</name>
    <name type="common">Tungara frog</name>
    <name type="synonym">Physalaemus pustulosus</name>
    <dbReference type="NCBI Taxonomy" id="76066"/>
    <lineage>
        <taxon>Eukaryota</taxon>
        <taxon>Metazoa</taxon>
        <taxon>Chordata</taxon>
        <taxon>Craniata</taxon>
        <taxon>Vertebrata</taxon>
        <taxon>Euteleostomi</taxon>
        <taxon>Amphibia</taxon>
        <taxon>Batrachia</taxon>
        <taxon>Anura</taxon>
        <taxon>Neobatrachia</taxon>
        <taxon>Hyloidea</taxon>
        <taxon>Leptodactylidae</taxon>
        <taxon>Leiuperinae</taxon>
        <taxon>Engystomops</taxon>
    </lineage>
</organism>
<accession>A0AAV6YX13</accession>
<proteinExistence type="predicted"/>
<evidence type="ECO:0000256" key="1">
    <source>
        <dbReference type="SAM" id="MobiDB-lite"/>
    </source>
</evidence>
<sequence length="182" mass="19373">MAAGLLGGASRCWKPRASREPARPTRQPPRALREWGRAPRLLRDSSHTRPEKSSSSTECLARNPRHRLSSPTASSTSTRRSSSPAAGSSTSPLQQHTGSSSSQSRPPEPPPPDCARARKPLRKKKAQPRLKRGLRACSRTGAHPSPPASTEQPAASSAPAPHSGRHRSPGGSGLRGVTQLRT</sequence>
<feature type="compositionally biased region" description="Low complexity" evidence="1">
    <location>
        <begin position="148"/>
        <end position="162"/>
    </location>
</feature>
<feature type="compositionally biased region" description="Basic residues" evidence="1">
    <location>
        <begin position="117"/>
        <end position="134"/>
    </location>
</feature>
<comment type="caution">
    <text evidence="2">The sequence shown here is derived from an EMBL/GenBank/DDBJ whole genome shotgun (WGS) entry which is preliminary data.</text>
</comment>
<feature type="compositionally biased region" description="Low complexity" evidence="1">
    <location>
        <begin position="69"/>
        <end position="92"/>
    </location>
</feature>
<evidence type="ECO:0000313" key="2">
    <source>
        <dbReference type="EMBL" id="KAG8541887.1"/>
    </source>
</evidence>
<dbReference type="AlphaFoldDB" id="A0AAV6YX13"/>
<dbReference type="Proteomes" id="UP000824782">
    <property type="component" value="Unassembled WGS sequence"/>
</dbReference>
<gene>
    <name evidence="2" type="ORF">GDO81_028058</name>
</gene>
<name>A0AAV6YX13_ENGPU</name>
<evidence type="ECO:0000313" key="3">
    <source>
        <dbReference type="Proteomes" id="UP000824782"/>
    </source>
</evidence>
<protein>
    <submittedName>
        <fullName evidence="2">Uncharacterized protein</fullName>
    </submittedName>
</protein>